<dbReference type="PANTHER" id="PTHR21301">
    <property type="entry name" value="REVERSE TRANSCRIPTASE"/>
    <property type="match status" value="1"/>
</dbReference>
<organism evidence="2 3">
    <name type="scientific">Staurois parvus</name>
    <dbReference type="NCBI Taxonomy" id="386267"/>
    <lineage>
        <taxon>Eukaryota</taxon>
        <taxon>Metazoa</taxon>
        <taxon>Chordata</taxon>
        <taxon>Craniata</taxon>
        <taxon>Vertebrata</taxon>
        <taxon>Euteleostomi</taxon>
        <taxon>Amphibia</taxon>
        <taxon>Batrachia</taxon>
        <taxon>Anura</taxon>
        <taxon>Neobatrachia</taxon>
        <taxon>Ranoidea</taxon>
        <taxon>Ranidae</taxon>
        <taxon>Staurois</taxon>
    </lineage>
</organism>
<gene>
    <name evidence="2" type="ORF">SPARVUS_LOCUS1721080</name>
</gene>
<name>A0ABN9AZD1_9NEOB</name>
<feature type="non-terminal residue" evidence="2">
    <location>
        <position position="1"/>
    </location>
</feature>
<protein>
    <recommendedName>
        <fullName evidence="1">Helix-turn-helix domain-containing protein</fullName>
    </recommendedName>
</protein>
<dbReference type="EMBL" id="CATNWA010001450">
    <property type="protein sequence ID" value="CAI9540260.1"/>
    <property type="molecule type" value="Genomic_DNA"/>
</dbReference>
<dbReference type="PANTHER" id="PTHR21301:SF13">
    <property type="match status" value="1"/>
</dbReference>
<evidence type="ECO:0000259" key="1">
    <source>
        <dbReference type="Pfam" id="PF26215"/>
    </source>
</evidence>
<keyword evidence="3" id="KW-1185">Reference proteome</keyword>
<reference evidence="2" key="1">
    <citation type="submission" date="2023-05" db="EMBL/GenBank/DDBJ databases">
        <authorList>
            <person name="Stuckert A."/>
        </authorList>
    </citation>
    <scope>NUCLEOTIDE SEQUENCE</scope>
</reference>
<dbReference type="Pfam" id="PF26215">
    <property type="entry name" value="HTH_animal"/>
    <property type="match status" value="1"/>
</dbReference>
<evidence type="ECO:0000313" key="3">
    <source>
        <dbReference type="Proteomes" id="UP001162483"/>
    </source>
</evidence>
<comment type="caution">
    <text evidence="2">The sequence shown here is derived from an EMBL/GenBank/DDBJ whole genome shotgun (WGS) entry which is preliminary data.</text>
</comment>
<feature type="domain" description="Helix-turn-helix" evidence="1">
    <location>
        <begin position="26"/>
        <end position="84"/>
    </location>
</feature>
<proteinExistence type="predicted"/>
<dbReference type="InterPro" id="IPR058912">
    <property type="entry name" value="HTH_animal"/>
</dbReference>
<dbReference type="Proteomes" id="UP001162483">
    <property type="component" value="Unassembled WGS sequence"/>
</dbReference>
<evidence type="ECO:0000313" key="2">
    <source>
        <dbReference type="EMBL" id="CAI9540260.1"/>
    </source>
</evidence>
<accession>A0ABN9AZD1</accession>
<sequence length="151" mass="18019">TWKYLRLEDKRLLTKTFRKPTAANTLLEARSYHPRSLISGIPVGQFLICRRNCSNINDFRMEAQDLYKRFREQGYSHSQIRKARRRAYQTDQKSLLSLKKDEKVKLSEQPVRMITQFGAQWKAVKQILEKHWKILTQCPKLSKIVGERPKW</sequence>